<dbReference type="AlphaFoldDB" id="A0A553PG86"/>
<comment type="caution">
    <text evidence="1">The sequence shown here is derived from an EMBL/GenBank/DDBJ whole genome shotgun (WGS) entry which is preliminary data.</text>
</comment>
<dbReference type="Proteomes" id="UP000318571">
    <property type="component" value="Chromosome 5"/>
</dbReference>
<accession>A0A553PG86</accession>
<name>A0A553PG86_TIGCA</name>
<proteinExistence type="predicted"/>
<gene>
    <name evidence="1" type="ORF">TCAL_10535</name>
</gene>
<sequence>MSRPNTTRISRNSRSSSIPRTWRIPLHFTRHGALSVTERCGFVQQLPHLKITASGLMK</sequence>
<organism evidence="1 2">
    <name type="scientific">Tigriopus californicus</name>
    <name type="common">Marine copepod</name>
    <dbReference type="NCBI Taxonomy" id="6832"/>
    <lineage>
        <taxon>Eukaryota</taxon>
        <taxon>Metazoa</taxon>
        <taxon>Ecdysozoa</taxon>
        <taxon>Arthropoda</taxon>
        <taxon>Crustacea</taxon>
        <taxon>Multicrustacea</taxon>
        <taxon>Hexanauplia</taxon>
        <taxon>Copepoda</taxon>
        <taxon>Harpacticoida</taxon>
        <taxon>Harpacticidae</taxon>
        <taxon>Tigriopus</taxon>
    </lineage>
</organism>
<keyword evidence="2" id="KW-1185">Reference proteome</keyword>
<dbReference type="EMBL" id="VCGU01000004">
    <property type="protein sequence ID" value="TRY76689.1"/>
    <property type="molecule type" value="Genomic_DNA"/>
</dbReference>
<evidence type="ECO:0000313" key="1">
    <source>
        <dbReference type="EMBL" id="TRY76689.1"/>
    </source>
</evidence>
<evidence type="ECO:0000313" key="2">
    <source>
        <dbReference type="Proteomes" id="UP000318571"/>
    </source>
</evidence>
<reference evidence="1 2" key="1">
    <citation type="journal article" date="2018" name="Nat. Ecol. Evol.">
        <title>Genomic signatures of mitonuclear coevolution across populations of Tigriopus californicus.</title>
        <authorList>
            <person name="Barreto F.S."/>
            <person name="Watson E.T."/>
            <person name="Lima T.G."/>
            <person name="Willett C.S."/>
            <person name="Edmands S."/>
            <person name="Li W."/>
            <person name="Burton R.S."/>
        </authorList>
    </citation>
    <scope>NUCLEOTIDE SEQUENCE [LARGE SCALE GENOMIC DNA]</scope>
    <source>
        <strain evidence="1 2">San Diego</strain>
    </source>
</reference>
<protein>
    <submittedName>
        <fullName evidence="1">Uncharacterized protein</fullName>
    </submittedName>
</protein>
<feature type="non-terminal residue" evidence="1">
    <location>
        <position position="58"/>
    </location>
</feature>